<feature type="coiled-coil region" evidence="1">
    <location>
        <begin position="1216"/>
        <end position="1272"/>
    </location>
</feature>
<dbReference type="SUPFAM" id="SSF48350">
    <property type="entry name" value="GTPase activation domain, GAP"/>
    <property type="match status" value="1"/>
</dbReference>
<feature type="region of interest" description="Disordered" evidence="2">
    <location>
        <begin position="746"/>
        <end position="765"/>
    </location>
</feature>
<evidence type="ECO:0000259" key="3">
    <source>
        <dbReference type="PROSITE" id="PS50238"/>
    </source>
</evidence>
<feature type="compositionally biased region" description="Basic and acidic residues" evidence="2">
    <location>
        <begin position="65"/>
        <end position="74"/>
    </location>
</feature>
<comment type="caution">
    <text evidence="4">The sequence shown here is derived from an EMBL/GenBank/DDBJ whole genome shotgun (WGS) entry which is preliminary data.</text>
</comment>
<dbReference type="Proteomes" id="UP000829685">
    <property type="component" value="Unassembled WGS sequence"/>
</dbReference>
<proteinExistence type="predicted"/>
<sequence length="1395" mass="153529">MQSYKHNTDPSKGKKPENRMPTSATQPLPFPRKTKPPRPRLSRTIFEEPQTKLSASQTAAGAGTSERKRWDQHRSSNTWSSSSADLDIFSETEDVDDRSRFVTEYNRLANKYGIRSIVIGDFSVPTEKTSQSLPNRKGSWISRLLRQGSSGKATQTATVKPGQHVRHHRSISDLALNFVHYQRREGLKNEDLHGLVRLCGKSVFYLPSEYAPGSLVLPTCLRATAQHLVQHAGTSGIFRISGSVRVTNALYNYYCADADGDDVATTTRCPNLPVHLNVGVHDVASTFKRFLAGLPGGILGSLGLFDALVGIHSQLHGHAESTRTKETQLRARLIALAISTVKSHYQRELICAVFGLLCLVGRTAEKAPREDKSGRPLPTSDLMGYSALAIIFGPLLLGDLLNSYSMRLADPAAGLIILPLSPVKPKKRRRSKEPNQGTPAMLTVDRVLVANDVTEMLLVHWRDIVRHLKDFDVATAKQDTRSRRLRSSVSENFRLKGPPEWSSEGLRDTARMGTRCNRAVSPTPFPRLGASGSRHGPDSRSDQLPVQRNRSRPLEPAPSTWMTRGHSMVALSPTAEESPANQRSEDRRNTIQAITFPTASTSPDKIECQSHLPPGSTSLPVTSIGESESPVPGSDRQYRRQRHVRENHAEPRNTTSDYLALSDGETPPQAAAEITPAETPSSAGTTRRYSYNDSGSVLTLDQGFNSSTKIPTAGHTPFHSDKSDPPDQSHLDRRVPASNEKVQILSASSCVMRQTPQERNSNGPEGIYLNENIMLGKEHSGPKPVLSEEQAPSSIIETIPGIRHSLFHQAEKLPDHIARRTTQEKLGDLSDKEATEKSNIWSLRHLISRTSPRSSLKEKYSCQNQGQSPAGLNNGKRNISTRCGVPSASDPGVPSADDQGTLRAWGPASSTLCRRPDSGLQLQERLPTPDWKRKLLKRRSEDKRKSTSLSPEKMSMFERTPPSAVSQGDISIPKGKALPPINSRADATGGLPSLRSASKPASGSVKAMAAKFNSVSEEPPTAQGSGLEVVPKSDLRGSQSFMIHSTKTQSPVRTAKSFTHTYPKTPENPTNSKAVGVSPTSSIISGRLHRASAMRSRQNLKPTPSQAGSETTPFKEPKLTTQRSPVGFVAAREDPNALATRSTRQDYEVDGPLYLGTMVQPQEEPPIPQHLRLARHPSGGSSRSRVTQYTSNNSTPHSERKIPLLGRSNSVLYRQVRSLQKQLDHRHEELQQLRQQVDTMYSTDVGTLSEQLRQAKRECKMWRERAEAAEKRLAVFDRFAARFRGMRTGKDDISRSNQVDQSLVTPNIGAGADVEPHGTSSYSQTTESDCAFRNRICHSLKQRGLTGANGVESPESKQDQLVWGIHKRQEGANAKDESSYMVQLWAAAEELIEEV</sequence>
<feature type="region of interest" description="Disordered" evidence="2">
    <location>
        <begin position="596"/>
        <end position="740"/>
    </location>
</feature>
<feature type="region of interest" description="Disordered" evidence="2">
    <location>
        <begin position="478"/>
        <end position="564"/>
    </location>
</feature>
<evidence type="ECO:0000256" key="2">
    <source>
        <dbReference type="SAM" id="MobiDB-lite"/>
    </source>
</evidence>
<feature type="compositionally biased region" description="Polar residues" evidence="2">
    <location>
        <begin position="1095"/>
        <end position="1112"/>
    </location>
</feature>
<dbReference type="EMBL" id="JAFIMR010000024">
    <property type="protein sequence ID" value="KAI1864172.1"/>
    <property type="molecule type" value="Genomic_DNA"/>
</dbReference>
<evidence type="ECO:0000313" key="4">
    <source>
        <dbReference type="EMBL" id="KAI1864172.1"/>
    </source>
</evidence>
<feature type="compositionally biased region" description="Basic and acidic residues" evidence="2">
    <location>
        <begin position="718"/>
        <end position="735"/>
    </location>
</feature>
<accession>A0A9P9WHS1</accession>
<feature type="compositionally biased region" description="Polar residues" evidence="2">
    <location>
        <begin position="615"/>
        <end position="626"/>
    </location>
</feature>
<dbReference type="GO" id="GO:0007165">
    <property type="term" value="P:signal transduction"/>
    <property type="evidence" value="ECO:0007669"/>
    <property type="project" value="InterPro"/>
</dbReference>
<dbReference type="InterPro" id="IPR000198">
    <property type="entry name" value="RhoGAP_dom"/>
</dbReference>
<name>A0A9P9WHS1_9PEZI</name>
<dbReference type="Gene3D" id="1.10.555.10">
    <property type="entry name" value="Rho GTPase activation protein"/>
    <property type="match status" value="1"/>
</dbReference>
<protein>
    <recommendedName>
        <fullName evidence="3">Rho-GAP domain-containing protein</fullName>
    </recommendedName>
</protein>
<organism evidence="4 5">
    <name type="scientific">Neoarthrinium moseri</name>
    <dbReference type="NCBI Taxonomy" id="1658444"/>
    <lineage>
        <taxon>Eukaryota</taxon>
        <taxon>Fungi</taxon>
        <taxon>Dikarya</taxon>
        <taxon>Ascomycota</taxon>
        <taxon>Pezizomycotina</taxon>
        <taxon>Sordariomycetes</taxon>
        <taxon>Xylariomycetidae</taxon>
        <taxon>Amphisphaeriales</taxon>
        <taxon>Apiosporaceae</taxon>
        <taxon>Neoarthrinium</taxon>
    </lineage>
</organism>
<feature type="compositionally biased region" description="Polar residues" evidence="2">
    <location>
        <begin position="678"/>
        <end position="710"/>
    </location>
</feature>
<feature type="region of interest" description="Disordered" evidence="2">
    <location>
        <begin position="1175"/>
        <end position="1201"/>
    </location>
</feature>
<keyword evidence="5" id="KW-1185">Reference proteome</keyword>
<feature type="compositionally biased region" description="Basic residues" evidence="2">
    <location>
        <begin position="32"/>
        <end position="41"/>
    </location>
</feature>
<feature type="region of interest" description="Disordered" evidence="2">
    <location>
        <begin position="852"/>
        <end position="1002"/>
    </location>
</feature>
<dbReference type="PROSITE" id="PS50238">
    <property type="entry name" value="RHOGAP"/>
    <property type="match status" value="1"/>
</dbReference>
<feature type="compositionally biased region" description="Polar residues" evidence="2">
    <location>
        <begin position="1179"/>
        <end position="1196"/>
    </location>
</feature>
<evidence type="ECO:0000313" key="5">
    <source>
        <dbReference type="Proteomes" id="UP000829685"/>
    </source>
</evidence>
<feature type="domain" description="Rho-GAP" evidence="3">
    <location>
        <begin position="204"/>
        <end position="424"/>
    </location>
</feature>
<gene>
    <name evidence="4" type="ORF">JX265_008543</name>
</gene>
<feature type="compositionally biased region" description="Basic and acidic residues" evidence="2">
    <location>
        <begin position="930"/>
        <end position="945"/>
    </location>
</feature>
<feature type="region of interest" description="Disordered" evidence="2">
    <location>
        <begin position="1"/>
        <end position="82"/>
    </location>
</feature>
<feature type="compositionally biased region" description="Basic and acidic residues" evidence="2">
    <location>
        <begin position="1"/>
        <end position="18"/>
    </location>
</feature>
<feature type="region of interest" description="Disordered" evidence="2">
    <location>
        <begin position="1093"/>
        <end position="1120"/>
    </location>
</feature>
<dbReference type="InterPro" id="IPR008936">
    <property type="entry name" value="Rho_GTPase_activation_prot"/>
</dbReference>
<evidence type="ECO:0000256" key="1">
    <source>
        <dbReference type="SAM" id="Coils"/>
    </source>
</evidence>
<feature type="compositionally biased region" description="Polar residues" evidence="2">
    <location>
        <begin position="861"/>
        <end position="881"/>
    </location>
</feature>
<dbReference type="CDD" id="cd00159">
    <property type="entry name" value="RhoGAP"/>
    <property type="match status" value="1"/>
</dbReference>
<keyword evidence="1" id="KW-0175">Coiled coil</keyword>
<feature type="compositionally biased region" description="Low complexity" evidence="2">
    <location>
        <begin position="54"/>
        <end position="64"/>
    </location>
</feature>
<dbReference type="Pfam" id="PF00620">
    <property type="entry name" value="RhoGAP"/>
    <property type="match status" value="1"/>
</dbReference>
<feature type="compositionally biased region" description="Polar residues" evidence="2">
    <location>
        <begin position="746"/>
        <end position="763"/>
    </location>
</feature>
<dbReference type="SMART" id="SM00324">
    <property type="entry name" value="RhoGAP"/>
    <property type="match status" value="1"/>
</dbReference>
<reference evidence="4" key="1">
    <citation type="submission" date="2021-03" db="EMBL/GenBank/DDBJ databases">
        <title>Revisited historic fungal species revealed as producer of novel bioactive compounds through whole genome sequencing and comparative genomics.</title>
        <authorList>
            <person name="Vignolle G.A."/>
            <person name="Hochenegger N."/>
            <person name="Mach R.L."/>
            <person name="Mach-Aigner A.R."/>
            <person name="Javad Rahimi M."/>
            <person name="Salim K.A."/>
            <person name="Chan C.M."/>
            <person name="Lim L.B.L."/>
            <person name="Cai F."/>
            <person name="Druzhinina I.S."/>
            <person name="U'Ren J.M."/>
            <person name="Derntl C."/>
        </authorList>
    </citation>
    <scope>NUCLEOTIDE SEQUENCE</scope>
    <source>
        <strain evidence="4">TUCIM 5799</strain>
    </source>
</reference>